<evidence type="ECO:0000313" key="2">
    <source>
        <dbReference type="Proteomes" id="UP001596030"/>
    </source>
</evidence>
<gene>
    <name evidence="1" type="ORF">ACFO0U_05320</name>
</gene>
<comment type="caution">
    <text evidence="1">The sequence shown here is derived from an EMBL/GenBank/DDBJ whole genome shotgun (WGS) entry which is preliminary data.</text>
</comment>
<accession>A0ABV9CYL0</accession>
<dbReference type="Proteomes" id="UP001596030">
    <property type="component" value="Unassembled WGS sequence"/>
</dbReference>
<evidence type="ECO:0000313" key="1">
    <source>
        <dbReference type="EMBL" id="MFC4538199.1"/>
    </source>
</evidence>
<dbReference type="Pfam" id="PF04338">
    <property type="entry name" value="DUF481"/>
    <property type="match status" value="1"/>
</dbReference>
<name>A0ABV9CYL0_9GAMM</name>
<proteinExistence type="predicted"/>
<keyword evidence="2" id="KW-1185">Reference proteome</keyword>
<sequence>MLVSRGSRWSLLLSVALVMLLGGALPVHADLFYAPPAPQDDAPKMSGEAELGYTRLSGNSNSRTLLAKGRLTWLTGRHTHTLRGETRSVQENDETSTEQYLLGGRERYELEGPHYLFGFGRWEKDRFSGYDYQFTTIGGYGRQWLDGPMHTLSTEFGPGYRHDAYQDGKEEDLGLAYAALDYRWNISEGAYFEQAVSVEAAEPNTTTRSISSLTSQLNSHLALKMSFEVKNNTNPPDDAEANTDRTTSMSLLYSW</sequence>
<dbReference type="EMBL" id="JBHSEU010000010">
    <property type="protein sequence ID" value="MFC4538199.1"/>
    <property type="molecule type" value="Genomic_DNA"/>
</dbReference>
<dbReference type="RefSeq" id="WP_246967458.1">
    <property type="nucleotide sequence ID" value="NZ_JAKGAN010000001.1"/>
</dbReference>
<reference evidence="2" key="1">
    <citation type="journal article" date="2019" name="Int. J. Syst. Evol. Microbiol.">
        <title>The Global Catalogue of Microorganisms (GCM) 10K type strain sequencing project: providing services to taxonomists for standard genome sequencing and annotation.</title>
        <authorList>
            <consortium name="The Broad Institute Genomics Platform"/>
            <consortium name="The Broad Institute Genome Sequencing Center for Infectious Disease"/>
            <person name="Wu L."/>
            <person name="Ma J."/>
        </authorList>
    </citation>
    <scope>NUCLEOTIDE SEQUENCE [LARGE SCALE GENOMIC DNA]</scope>
    <source>
        <strain evidence="2">CGMCC 1.12121</strain>
    </source>
</reference>
<protein>
    <submittedName>
        <fullName evidence="1">YdiY family protein</fullName>
    </submittedName>
</protein>
<dbReference type="InterPro" id="IPR007433">
    <property type="entry name" value="DUF481"/>
</dbReference>
<organism evidence="1 2">
    <name type="scientific">Chromohalobacter sarecensis</name>
    <dbReference type="NCBI Taxonomy" id="245294"/>
    <lineage>
        <taxon>Bacteria</taxon>
        <taxon>Pseudomonadati</taxon>
        <taxon>Pseudomonadota</taxon>
        <taxon>Gammaproteobacteria</taxon>
        <taxon>Oceanospirillales</taxon>
        <taxon>Halomonadaceae</taxon>
        <taxon>Chromohalobacter</taxon>
    </lineage>
</organism>